<dbReference type="AlphaFoldDB" id="A0A937XDI9"/>
<dbReference type="Proteomes" id="UP000779900">
    <property type="component" value="Unassembled WGS sequence"/>
</dbReference>
<sequence>MEVHYEKAKIGDDVHVVALLPSDVFSNVKAQTRVAEALRRRFKVSSVHFVDIGSGLPVYSTPPGSPPVDYGHFNRLLPRDRSSWPTCEIEL</sequence>
<organism evidence="1 2">
    <name type="scientific">candidate division WOR-3 bacterium</name>
    <dbReference type="NCBI Taxonomy" id="2052148"/>
    <lineage>
        <taxon>Bacteria</taxon>
        <taxon>Bacteria division WOR-3</taxon>
    </lineage>
</organism>
<accession>A0A937XDI9</accession>
<gene>
    <name evidence="1" type="ORF">FJY68_07770</name>
</gene>
<reference evidence="1" key="1">
    <citation type="submission" date="2019-03" db="EMBL/GenBank/DDBJ databases">
        <title>Lake Tanganyika Metagenome-Assembled Genomes (MAGs).</title>
        <authorList>
            <person name="Tran P."/>
        </authorList>
    </citation>
    <scope>NUCLEOTIDE SEQUENCE</scope>
    <source>
        <strain evidence="1">K_DeepCast_150m_m2_040</strain>
    </source>
</reference>
<protein>
    <submittedName>
        <fullName evidence="1">Uncharacterized protein</fullName>
    </submittedName>
</protein>
<comment type="caution">
    <text evidence="1">The sequence shown here is derived from an EMBL/GenBank/DDBJ whole genome shotgun (WGS) entry which is preliminary data.</text>
</comment>
<evidence type="ECO:0000313" key="1">
    <source>
        <dbReference type="EMBL" id="MBM3331730.1"/>
    </source>
</evidence>
<name>A0A937XDI9_UNCW3</name>
<dbReference type="EMBL" id="VGIR01000041">
    <property type="protein sequence ID" value="MBM3331730.1"/>
    <property type="molecule type" value="Genomic_DNA"/>
</dbReference>
<proteinExistence type="predicted"/>
<evidence type="ECO:0000313" key="2">
    <source>
        <dbReference type="Proteomes" id="UP000779900"/>
    </source>
</evidence>